<feature type="chain" id="PRO_5012836808" evidence="1">
    <location>
        <begin position="16"/>
        <end position="184"/>
    </location>
</feature>
<dbReference type="Pfam" id="PF06585">
    <property type="entry name" value="JHBP"/>
    <property type="match status" value="1"/>
</dbReference>
<keyword evidence="1" id="KW-0732">Signal</keyword>
<dbReference type="PANTHER" id="PTHR11008:SF15">
    <property type="entry name" value="CIRCADIAN CLOCK-CONTROLLED PROTEIN"/>
    <property type="match status" value="1"/>
</dbReference>
<dbReference type="SMART" id="SM00700">
    <property type="entry name" value="JHBP"/>
    <property type="match status" value="1"/>
</dbReference>
<reference evidence="2" key="1">
    <citation type="submission" date="2020-05" db="UniProtKB">
        <authorList>
            <consortium name="EnsemblMetazoa"/>
        </authorList>
    </citation>
    <scope>IDENTIFICATION</scope>
    <source>
        <strain evidence="2">TTRI</strain>
    </source>
</reference>
<organism evidence="2 3">
    <name type="scientific">Glossina austeni</name>
    <name type="common">Savannah tsetse fly</name>
    <dbReference type="NCBI Taxonomy" id="7395"/>
    <lineage>
        <taxon>Eukaryota</taxon>
        <taxon>Metazoa</taxon>
        <taxon>Ecdysozoa</taxon>
        <taxon>Arthropoda</taxon>
        <taxon>Hexapoda</taxon>
        <taxon>Insecta</taxon>
        <taxon>Pterygota</taxon>
        <taxon>Neoptera</taxon>
        <taxon>Endopterygota</taxon>
        <taxon>Diptera</taxon>
        <taxon>Brachycera</taxon>
        <taxon>Muscomorpha</taxon>
        <taxon>Hippoboscoidea</taxon>
        <taxon>Glossinidae</taxon>
        <taxon>Glossina</taxon>
    </lineage>
</organism>
<dbReference type="InterPro" id="IPR038606">
    <property type="entry name" value="To_sf"/>
</dbReference>
<dbReference type="EnsemblMetazoa" id="GAUT019797-RA">
    <property type="protein sequence ID" value="GAUT019797-PA"/>
    <property type="gene ID" value="GAUT019797"/>
</dbReference>
<accession>A0A1A9UYH3</accession>
<protein>
    <submittedName>
        <fullName evidence="2">Uncharacterized protein</fullName>
    </submittedName>
</protein>
<evidence type="ECO:0000256" key="1">
    <source>
        <dbReference type="SAM" id="SignalP"/>
    </source>
</evidence>
<name>A0A1A9UYH3_GLOAU</name>
<dbReference type="PANTHER" id="PTHR11008">
    <property type="entry name" value="PROTEIN TAKEOUT-LIKE PROTEIN"/>
    <property type="match status" value="1"/>
</dbReference>
<dbReference type="GO" id="GO:0005615">
    <property type="term" value="C:extracellular space"/>
    <property type="evidence" value="ECO:0007669"/>
    <property type="project" value="TreeGrafter"/>
</dbReference>
<dbReference type="VEuPathDB" id="VectorBase:GAUT019797"/>
<sequence>MLLVIIVIINCNVQAQDQFSVDEDLTHLLGRCKMNSEDYDQCMKQVLNDLKSYYTTGIPIYNVRPFDPHYASFVEMRRGDSNGLAGFKLLLRNISEYGWSRSEITKYQTDLTQKRIIYSQYFPEKSLEGWYEFSGALFGTPIKRKGFWNMTLNDYSYKLLVTQVKMRVSVKPRASDDWVDQAHF</sequence>
<dbReference type="AlphaFoldDB" id="A0A1A9UYH3"/>
<evidence type="ECO:0000313" key="2">
    <source>
        <dbReference type="EnsemblMetazoa" id="GAUT019797-PA"/>
    </source>
</evidence>
<evidence type="ECO:0000313" key="3">
    <source>
        <dbReference type="Proteomes" id="UP000078200"/>
    </source>
</evidence>
<keyword evidence="3" id="KW-1185">Reference proteome</keyword>
<proteinExistence type="predicted"/>
<dbReference type="Gene3D" id="3.15.10.30">
    <property type="entry name" value="Haemolymph juvenile hormone binding protein"/>
    <property type="match status" value="1"/>
</dbReference>
<dbReference type="Proteomes" id="UP000078200">
    <property type="component" value="Unassembled WGS sequence"/>
</dbReference>
<feature type="signal peptide" evidence="1">
    <location>
        <begin position="1"/>
        <end position="15"/>
    </location>
</feature>
<dbReference type="InterPro" id="IPR010562">
    <property type="entry name" value="Haemolymph_juvenile_hormone-bd"/>
</dbReference>